<organism evidence="5 6">
    <name type="scientific">Argiope bruennichi</name>
    <name type="common">Wasp spider</name>
    <name type="synonym">Aranea bruennichi</name>
    <dbReference type="NCBI Taxonomy" id="94029"/>
    <lineage>
        <taxon>Eukaryota</taxon>
        <taxon>Metazoa</taxon>
        <taxon>Ecdysozoa</taxon>
        <taxon>Arthropoda</taxon>
        <taxon>Chelicerata</taxon>
        <taxon>Arachnida</taxon>
        <taxon>Araneae</taxon>
        <taxon>Araneomorphae</taxon>
        <taxon>Entelegynae</taxon>
        <taxon>Araneoidea</taxon>
        <taxon>Araneidae</taxon>
        <taxon>Argiope</taxon>
    </lineage>
</organism>
<dbReference type="InterPro" id="IPR036084">
    <property type="entry name" value="Ser_inhib-like_sf"/>
</dbReference>
<dbReference type="PANTHER" id="PTHR23259">
    <property type="entry name" value="RIDDLE"/>
    <property type="match status" value="1"/>
</dbReference>
<name>A0A8T0FPJ0_ARGBR</name>
<dbReference type="PANTHER" id="PTHR23259:SF70">
    <property type="entry name" value="ACCESSORY GLAND PROTEIN ACP62F-RELATED"/>
    <property type="match status" value="1"/>
</dbReference>
<dbReference type="SUPFAM" id="SSF57567">
    <property type="entry name" value="Serine protease inhibitors"/>
    <property type="match status" value="8"/>
</dbReference>
<keyword evidence="3" id="KW-0732">Signal</keyword>
<feature type="domain" description="TIL" evidence="4">
    <location>
        <begin position="436"/>
        <end position="492"/>
    </location>
</feature>
<accession>A0A8T0FPJ0</accession>
<dbReference type="Gene3D" id="2.10.25.10">
    <property type="entry name" value="Laminin"/>
    <property type="match status" value="9"/>
</dbReference>
<proteinExistence type="predicted"/>
<feature type="chain" id="PRO_5035842112" evidence="3">
    <location>
        <begin position="20"/>
        <end position="722"/>
    </location>
</feature>
<protein>
    <submittedName>
        <fullName evidence="5">Chymotrypsin-elastase inhibitor ixodidin like protein</fullName>
    </submittedName>
</protein>
<reference evidence="5" key="1">
    <citation type="journal article" date="2020" name="bioRxiv">
        <title>Chromosome-level reference genome of the European wasp spider Argiope bruennichi: a resource for studies on range expansion and evolutionary adaptation.</title>
        <authorList>
            <person name="Sheffer M.M."/>
            <person name="Hoppe A."/>
            <person name="Krehenwinkel H."/>
            <person name="Uhl G."/>
            <person name="Kuss A.W."/>
            <person name="Jensen L."/>
            <person name="Jensen C."/>
            <person name="Gillespie R.G."/>
            <person name="Hoff K.J."/>
            <person name="Prost S."/>
        </authorList>
    </citation>
    <scope>NUCLEOTIDE SEQUENCE</scope>
</reference>
<dbReference type="GO" id="GO:0030414">
    <property type="term" value="F:peptidase inhibitor activity"/>
    <property type="evidence" value="ECO:0007669"/>
    <property type="project" value="UniProtKB-KW"/>
</dbReference>
<keyword evidence="6" id="KW-1185">Reference proteome</keyword>
<evidence type="ECO:0000313" key="5">
    <source>
        <dbReference type="EMBL" id="KAF8792492.1"/>
    </source>
</evidence>
<dbReference type="Proteomes" id="UP000807504">
    <property type="component" value="Unassembled WGS sequence"/>
</dbReference>
<dbReference type="EMBL" id="JABXBU010000003">
    <property type="protein sequence ID" value="KAF8792492.1"/>
    <property type="molecule type" value="Genomic_DNA"/>
</dbReference>
<dbReference type="InterPro" id="IPR002919">
    <property type="entry name" value="TIL_dom"/>
</dbReference>
<dbReference type="CDD" id="cd19941">
    <property type="entry name" value="TIL"/>
    <property type="match status" value="7"/>
</dbReference>
<evidence type="ECO:0000256" key="1">
    <source>
        <dbReference type="ARBA" id="ARBA00022690"/>
    </source>
</evidence>
<dbReference type="Pfam" id="PF01826">
    <property type="entry name" value="TIL"/>
    <property type="match status" value="4"/>
</dbReference>
<feature type="signal peptide" evidence="3">
    <location>
        <begin position="1"/>
        <end position="19"/>
    </location>
</feature>
<dbReference type="AlphaFoldDB" id="A0A8T0FPJ0"/>
<feature type="domain" description="TIL" evidence="4">
    <location>
        <begin position="661"/>
        <end position="719"/>
    </location>
</feature>
<evidence type="ECO:0000256" key="3">
    <source>
        <dbReference type="SAM" id="SignalP"/>
    </source>
</evidence>
<feature type="domain" description="TIL" evidence="4">
    <location>
        <begin position="157"/>
        <end position="212"/>
    </location>
</feature>
<evidence type="ECO:0000259" key="4">
    <source>
        <dbReference type="Pfam" id="PF01826"/>
    </source>
</evidence>
<dbReference type="InterPro" id="IPR051368">
    <property type="entry name" value="SerProtInhib-TIL_Domain"/>
</dbReference>
<comment type="caution">
    <text evidence="5">The sequence shown here is derived from an EMBL/GenBank/DDBJ whole genome shotgun (WGS) entry which is preliminary data.</text>
</comment>
<feature type="domain" description="TIL" evidence="4">
    <location>
        <begin position="362"/>
        <end position="418"/>
    </location>
</feature>
<evidence type="ECO:0000256" key="2">
    <source>
        <dbReference type="ARBA" id="ARBA00023157"/>
    </source>
</evidence>
<keyword evidence="2" id="KW-1015">Disulfide bond</keyword>
<gene>
    <name evidence="5" type="ORF">HNY73_004082</name>
</gene>
<keyword evidence="1" id="KW-0646">Protease inhibitor</keyword>
<evidence type="ECO:0000313" key="6">
    <source>
        <dbReference type="Proteomes" id="UP000807504"/>
    </source>
</evidence>
<sequence length="722" mass="78923">MKILSVLLVVLGSFVAINGKKCPRNQKYLTCGGCDQVCNKEPIFCAAVCGPPGCYCLQGYYRENPSNQSACVSRSNCPAQPQCRINEVYKDCGSCDQYCNEEPIFCTAVCRDPGCYCQDGFMRAFRGPDSICIPPESCPRANDQSSSLIQNNGPPQCWINEVYKDCGSCDQYCNEEPIACTAVCRDPGCYCQDGFVRAFRGPDSICIPPESCPRANDQSSSLIQNNGPPQCRINEVYKDCGSCDQYCNEEPIFCTAVCRDPGCYCQEASSRCSRSKSSILPQNTYYQCGDNEIFENCGVGWECENYCGRGANVCAYCEPGCYCKPGYIRDGPEYDAICIPADQCPRAQDSSLDFSQDAAYQCGDNEVFNNCGVGWECEDYCGRGANACAYCEPGCYCKPGYIRDGPEYEAVCIPADQCPRAPVEISYAVQDAGIQCGANEVYDVCGVGQVCEDYCGRGANVCAYCQPGCYCRPGYIRDGPESNAVCIPEDQCPRAPIAISSVSQDAGPLAPIVISSFVEDAGIQCGTNEVYDGCGWLGKGMQRDYGGKRRECGAYPTLVVTERLVHKDGLNPWLCFRKNSCPGAQFVSSFFTEGTGYKCRPNEVFNQCGVGPECEDYCGKGPIACAYCKPGCYCIDGYLRTGPSNRTRCVPRNQCPVAQKCLQNEVYNECGTACPDSCDGQNRVCTENCVPSCFCKEGYIRLHDDTQTTRYKCIPQDQCPVS</sequence>
<reference evidence="5" key="2">
    <citation type="submission" date="2020-06" db="EMBL/GenBank/DDBJ databases">
        <authorList>
            <person name="Sheffer M."/>
        </authorList>
    </citation>
    <scope>NUCLEOTIDE SEQUENCE</scope>
</reference>